<protein>
    <submittedName>
        <fullName evidence="1">Uncharacterized protein</fullName>
    </submittedName>
</protein>
<evidence type="ECO:0000313" key="2">
    <source>
        <dbReference type="Proteomes" id="UP001589607"/>
    </source>
</evidence>
<name>A0ABV5GV56_9FLAO</name>
<comment type="caution">
    <text evidence="1">The sequence shown here is derived from an EMBL/GenBank/DDBJ whole genome shotgun (WGS) entry which is preliminary data.</text>
</comment>
<proteinExistence type="predicted"/>
<reference evidence="1 2" key="1">
    <citation type="submission" date="2024-09" db="EMBL/GenBank/DDBJ databases">
        <authorList>
            <person name="Sun Q."/>
            <person name="Mori K."/>
        </authorList>
    </citation>
    <scope>NUCLEOTIDE SEQUENCE [LARGE SCALE GENOMIC DNA]</scope>
    <source>
        <strain evidence="1 2">CECT 7955</strain>
    </source>
</reference>
<gene>
    <name evidence="1" type="ORF">ACFFVF_20280</name>
</gene>
<keyword evidence="2" id="KW-1185">Reference proteome</keyword>
<dbReference type="RefSeq" id="WP_236457189.1">
    <property type="nucleotide sequence ID" value="NZ_CBCSGE010000012.1"/>
</dbReference>
<dbReference type="Proteomes" id="UP001589607">
    <property type="component" value="Unassembled WGS sequence"/>
</dbReference>
<evidence type="ECO:0000313" key="1">
    <source>
        <dbReference type="EMBL" id="MFB9098851.1"/>
    </source>
</evidence>
<sequence length="177" mass="19732">MIPTIPTKKDIINPPGTQLNTEIIVTPTGYLDLGATFEQPLPTLPQAIRNENNSSITVSVIVLVNTTLELLTFKINQLFTISNNGERQLQFFIYCDEEQLISIGENLSTNNTYKSFKVNFTTNNTTGFPIGPEKVVYPERYISSKIEIKDINLVETFLWDIDPKTSRGTVTSVGSAV</sequence>
<dbReference type="EMBL" id="JBHMEY010000096">
    <property type="protein sequence ID" value="MFB9098851.1"/>
    <property type="molecule type" value="Genomic_DNA"/>
</dbReference>
<accession>A0ABV5GV56</accession>
<organism evidence="1 2">
    <name type="scientific">Flavobacterium jumunjinense</name>
    <dbReference type="NCBI Taxonomy" id="998845"/>
    <lineage>
        <taxon>Bacteria</taxon>
        <taxon>Pseudomonadati</taxon>
        <taxon>Bacteroidota</taxon>
        <taxon>Flavobacteriia</taxon>
        <taxon>Flavobacteriales</taxon>
        <taxon>Flavobacteriaceae</taxon>
        <taxon>Flavobacterium</taxon>
    </lineage>
</organism>